<evidence type="ECO:0000313" key="6">
    <source>
        <dbReference type="EMBL" id="SPX41922.1"/>
    </source>
</evidence>
<evidence type="ECO:0000256" key="1">
    <source>
        <dbReference type="ARBA" id="ARBA00004141"/>
    </source>
</evidence>
<protein>
    <submittedName>
        <fullName evidence="6">Sodium-dependent transporter</fullName>
    </submittedName>
</protein>
<dbReference type="InterPro" id="IPR037272">
    <property type="entry name" value="SNS_sf"/>
</dbReference>
<reference evidence="6 7" key="1">
    <citation type="submission" date="2018-06" db="EMBL/GenBank/DDBJ databases">
        <authorList>
            <consortium name="Pathogen Informatics"/>
            <person name="Doyle S."/>
        </authorList>
    </citation>
    <scope>NUCLEOTIDE SEQUENCE [LARGE SCALE GENOMIC DNA]</scope>
    <source>
        <strain evidence="6 7">NCTC11872</strain>
    </source>
</reference>
<evidence type="ECO:0000313" key="7">
    <source>
        <dbReference type="Proteomes" id="UP000249936"/>
    </source>
</evidence>
<dbReference type="AlphaFoldDB" id="A0A2X1QNP5"/>
<dbReference type="Pfam" id="PF00209">
    <property type="entry name" value="SNF"/>
    <property type="match status" value="1"/>
</dbReference>
<dbReference type="PROSITE" id="PS50267">
    <property type="entry name" value="NA_NEUROTRAN_SYMP_3"/>
    <property type="match status" value="1"/>
</dbReference>
<proteinExistence type="predicted"/>
<keyword evidence="4" id="KW-1133">Transmembrane helix</keyword>
<accession>A0A2X1QNP5</accession>
<dbReference type="SUPFAM" id="SSF161070">
    <property type="entry name" value="SNF-like"/>
    <property type="match status" value="1"/>
</dbReference>
<evidence type="ECO:0000256" key="5">
    <source>
        <dbReference type="ARBA" id="ARBA00023136"/>
    </source>
</evidence>
<keyword evidence="2" id="KW-0813">Transport</keyword>
<gene>
    <name evidence="6" type="ORF">NCTC11872_01545</name>
</gene>
<dbReference type="GO" id="GO:0016020">
    <property type="term" value="C:membrane"/>
    <property type="evidence" value="ECO:0007669"/>
    <property type="project" value="UniProtKB-SubCell"/>
</dbReference>
<dbReference type="Proteomes" id="UP000249936">
    <property type="component" value="Unassembled WGS sequence"/>
</dbReference>
<keyword evidence="3" id="KW-0812">Transmembrane</keyword>
<dbReference type="EMBL" id="UASK01000006">
    <property type="protein sequence ID" value="SPX41922.1"/>
    <property type="molecule type" value="Genomic_DNA"/>
</dbReference>
<evidence type="ECO:0000256" key="3">
    <source>
        <dbReference type="ARBA" id="ARBA00022692"/>
    </source>
</evidence>
<evidence type="ECO:0000256" key="4">
    <source>
        <dbReference type="ARBA" id="ARBA00022989"/>
    </source>
</evidence>
<name>A0A2X1QNP5_HAEIF</name>
<organism evidence="6 7">
    <name type="scientific">Haemophilus influenzae</name>
    <dbReference type="NCBI Taxonomy" id="727"/>
    <lineage>
        <taxon>Bacteria</taxon>
        <taxon>Pseudomonadati</taxon>
        <taxon>Pseudomonadota</taxon>
        <taxon>Gammaproteobacteria</taxon>
        <taxon>Pasteurellales</taxon>
        <taxon>Pasteurellaceae</taxon>
        <taxon>Haemophilus</taxon>
    </lineage>
</organism>
<keyword evidence="5" id="KW-0472">Membrane</keyword>
<sequence length="61" mass="6856">MPVLVVMFMVLVIYSLFLPGAAKGLDALFTPDWTKIIQPECVDCRLWTNLLLGFQSALGLW</sequence>
<comment type="subcellular location">
    <subcellularLocation>
        <location evidence="1">Membrane</location>
        <topology evidence="1">Multi-pass membrane protein</topology>
    </subcellularLocation>
</comment>
<dbReference type="InterPro" id="IPR000175">
    <property type="entry name" value="Na/ntran_symport"/>
</dbReference>
<evidence type="ECO:0000256" key="2">
    <source>
        <dbReference type="ARBA" id="ARBA00022448"/>
    </source>
</evidence>